<proteinExistence type="predicted"/>
<evidence type="ECO:0000313" key="2">
    <source>
        <dbReference type="Proteomes" id="UP000006976"/>
    </source>
</evidence>
<gene>
    <name evidence="1" type="ORF">III_05360</name>
</gene>
<organism evidence="1 2">
    <name type="scientific">Bacillus mycoides</name>
    <dbReference type="NCBI Taxonomy" id="1405"/>
    <lineage>
        <taxon>Bacteria</taxon>
        <taxon>Bacillati</taxon>
        <taxon>Bacillota</taxon>
        <taxon>Bacilli</taxon>
        <taxon>Bacillales</taxon>
        <taxon>Bacillaceae</taxon>
        <taxon>Bacillus</taxon>
        <taxon>Bacillus cereus group</taxon>
    </lineage>
</organism>
<sequence>MNKKNLSSAIDVLQNLFYVHKNQYIGIQTFEFYVEIGFLQDSRLVAEVIEENRAFDLLNIIKLLDMPAAEYIESILRGNCYE</sequence>
<protein>
    <submittedName>
        <fullName evidence="1">Uncharacterized protein</fullName>
    </submittedName>
</protein>
<accession>A0ABC9QVN4</accession>
<dbReference type="EMBL" id="AHEV01000043">
    <property type="protein sequence ID" value="EJR31134.1"/>
    <property type="molecule type" value="Genomic_DNA"/>
</dbReference>
<dbReference type="Proteomes" id="UP000006976">
    <property type="component" value="Unassembled WGS sequence"/>
</dbReference>
<comment type="caution">
    <text evidence="1">The sequence shown here is derived from an EMBL/GenBank/DDBJ whole genome shotgun (WGS) entry which is preliminary data.</text>
</comment>
<name>A0ABC9QVN4_BACMY</name>
<dbReference type="RefSeq" id="WP_002169471.1">
    <property type="nucleotide sequence ID" value="NZ_JH792252.1"/>
</dbReference>
<reference evidence="1 2" key="1">
    <citation type="submission" date="2012-04" db="EMBL/GenBank/DDBJ databases">
        <title>The Genome Sequence of Bacillus cereus VD078.</title>
        <authorList>
            <consortium name="The Broad Institute Genome Sequencing Platform"/>
            <consortium name="The Broad Institute Genome Sequencing Center for Infectious Disease"/>
            <person name="Feldgarden M."/>
            <person name="Van der Auwera G.A."/>
            <person name="Mahillon J."/>
            <person name="Duprez V."/>
            <person name="Timmery S."/>
            <person name="Mattelet C."/>
            <person name="Dierick K."/>
            <person name="Sun M."/>
            <person name="Yu Z."/>
            <person name="Zhu L."/>
            <person name="Hu X."/>
            <person name="Shank E.B."/>
            <person name="Swiecicka I."/>
            <person name="Hansen B.M."/>
            <person name="Andrup L."/>
            <person name="Young S.K."/>
            <person name="Zeng Q."/>
            <person name="Gargeya S."/>
            <person name="Fitzgerald M."/>
            <person name="Haas B."/>
            <person name="Abouelleil A."/>
            <person name="Alvarado L."/>
            <person name="Arachchi H.M."/>
            <person name="Berlin A."/>
            <person name="Chapman S.B."/>
            <person name="Goldberg J."/>
            <person name="Griggs A."/>
            <person name="Gujja S."/>
            <person name="Hansen M."/>
            <person name="Howarth C."/>
            <person name="Imamovic A."/>
            <person name="Larimer J."/>
            <person name="McCowen C."/>
            <person name="Montmayeur A."/>
            <person name="Murphy C."/>
            <person name="Neiman D."/>
            <person name="Pearson M."/>
            <person name="Priest M."/>
            <person name="Roberts A."/>
            <person name="Saif S."/>
            <person name="Shea T."/>
            <person name="Sisk P."/>
            <person name="Sykes S."/>
            <person name="Wortman J."/>
            <person name="Nusbaum C."/>
            <person name="Birren B."/>
        </authorList>
    </citation>
    <scope>NUCLEOTIDE SEQUENCE [LARGE SCALE GENOMIC DNA]</scope>
    <source>
        <strain evidence="1 2">VD078</strain>
    </source>
</reference>
<evidence type="ECO:0000313" key="1">
    <source>
        <dbReference type="EMBL" id="EJR31134.1"/>
    </source>
</evidence>
<dbReference type="AlphaFoldDB" id="A0ABC9QVN4"/>